<keyword evidence="3" id="KW-0238">DNA-binding</keyword>
<evidence type="ECO:0000256" key="6">
    <source>
        <dbReference type="ARBA" id="ARBA00023242"/>
    </source>
</evidence>
<evidence type="ECO:0000256" key="1">
    <source>
        <dbReference type="ARBA" id="ARBA00004123"/>
    </source>
</evidence>
<comment type="similarity">
    <text evidence="7">Belongs to the AP2/ERF transcription factor family. ERF subfamily.</text>
</comment>
<feature type="region of interest" description="Disordered" evidence="8">
    <location>
        <begin position="116"/>
        <end position="143"/>
    </location>
</feature>
<dbReference type="Gene3D" id="3.30.730.10">
    <property type="entry name" value="AP2/ERF domain"/>
    <property type="match status" value="1"/>
</dbReference>
<accession>A0AAV5L9D3</accession>
<keyword evidence="6" id="KW-0539">Nucleus</keyword>
<evidence type="ECO:0000256" key="7">
    <source>
        <dbReference type="ARBA" id="ARBA00024343"/>
    </source>
</evidence>
<sequence>MKSTESMTVAEGKAYRHPTYRGVRMRSWGKWVSEIRELRKNSRIWLGTYPAAEMAARAHDVASMAIQGRSAYLNFPELVHTLLRPASASRKDIQEAASKAACQYVRFEPKTLLKQNETMDPHSPSITMTSNETQDSPSCQSVESDSMWFDLPDLSQESNSNQRFGFSFW</sequence>
<dbReference type="PRINTS" id="PR00367">
    <property type="entry name" value="ETHRSPELEMNT"/>
</dbReference>
<dbReference type="PANTHER" id="PTHR31985:SF298">
    <property type="entry name" value="ETHYLENE-RESPONSIVE TRANSCRIPTION FACTOR ERF039-LIKE"/>
    <property type="match status" value="1"/>
</dbReference>
<organism evidence="10 11">
    <name type="scientific">Rubroshorea leprosula</name>
    <dbReference type="NCBI Taxonomy" id="152421"/>
    <lineage>
        <taxon>Eukaryota</taxon>
        <taxon>Viridiplantae</taxon>
        <taxon>Streptophyta</taxon>
        <taxon>Embryophyta</taxon>
        <taxon>Tracheophyta</taxon>
        <taxon>Spermatophyta</taxon>
        <taxon>Magnoliopsida</taxon>
        <taxon>eudicotyledons</taxon>
        <taxon>Gunneridae</taxon>
        <taxon>Pentapetalae</taxon>
        <taxon>rosids</taxon>
        <taxon>malvids</taxon>
        <taxon>Malvales</taxon>
        <taxon>Dipterocarpaceae</taxon>
        <taxon>Rubroshorea</taxon>
    </lineage>
</organism>
<comment type="caution">
    <text evidence="10">The sequence shown here is derived from an EMBL/GenBank/DDBJ whole genome shotgun (WGS) entry which is preliminary data.</text>
</comment>
<comment type="subcellular location">
    <subcellularLocation>
        <location evidence="1">Nucleus</location>
    </subcellularLocation>
</comment>
<dbReference type="GO" id="GO:0003677">
    <property type="term" value="F:DNA binding"/>
    <property type="evidence" value="ECO:0007669"/>
    <property type="project" value="UniProtKB-KW"/>
</dbReference>
<dbReference type="GO" id="GO:0005634">
    <property type="term" value="C:nucleus"/>
    <property type="evidence" value="ECO:0007669"/>
    <property type="project" value="UniProtKB-SubCell"/>
</dbReference>
<proteinExistence type="inferred from homology"/>
<dbReference type="FunFam" id="3.30.730.10:FF:000001">
    <property type="entry name" value="Ethylene-responsive transcription factor 2"/>
    <property type="match status" value="1"/>
</dbReference>
<keyword evidence="4" id="KW-0010">Activator</keyword>
<gene>
    <name evidence="10" type="ORF">SLEP1_g42296</name>
</gene>
<protein>
    <recommendedName>
        <fullName evidence="9">AP2/ERF domain-containing protein</fullName>
    </recommendedName>
</protein>
<evidence type="ECO:0000259" key="9">
    <source>
        <dbReference type="PROSITE" id="PS51032"/>
    </source>
</evidence>
<keyword evidence="11" id="KW-1185">Reference proteome</keyword>
<dbReference type="AlphaFoldDB" id="A0AAV5L9D3"/>
<dbReference type="GO" id="GO:0003700">
    <property type="term" value="F:DNA-binding transcription factor activity"/>
    <property type="evidence" value="ECO:0007669"/>
    <property type="project" value="InterPro"/>
</dbReference>
<keyword evidence="2" id="KW-0805">Transcription regulation</keyword>
<dbReference type="InterPro" id="IPR016177">
    <property type="entry name" value="DNA-bd_dom_sf"/>
</dbReference>
<evidence type="ECO:0000256" key="8">
    <source>
        <dbReference type="SAM" id="MobiDB-lite"/>
    </source>
</evidence>
<evidence type="ECO:0000313" key="11">
    <source>
        <dbReference type="Proteomes" id="UP001054252"/>
    </source>
</evidence>
<name>A0AAV5L9D3_9ROSI</name>
<dbReference type="SMART" id="SM00380">
    <property type="entry name" value="AP2"/>
    <property type="match status" value="1"/>
</dbReference>
<dbReference type="PROSITE" id="PS51032">
    <property type="entry name" value="AP2_ERF"/>
    <property type="match status" value="1"/>
</dbReference>
<reference evidence="10 11" key="1">
    <citation type="journal article" date="2021" name="Commun. Biol.">
        <title>The genome of Shorea leprosula (Dipterocarpaceae) highlights the ecological relevance of drought in aseasonal tropical rainforests.</title>
        <authorList>
            <person name="Ng K.K.S."/>
            <person name="Kobayashi M.J."/>
            <person name="Fawcett J.A."/>
            <person name="Hatakeyama M."/>
            <person name="Paape T."/>
            <person name="Ng C.H."/>
            <person name="Ang C.C."/>
            <person name="Tnah L.H."/>
            <person name="Lee C.T."/>
            <person name="Nishiyama T."/>
            <person name="Sese J."/>
            <person name="O'Brien M.J."/>
            <person name="Copetti D."/>
            <person name="Mohd Noor M.I."/>
            <person name="Ong R.C."/>
            <person name="Putra M."/>
            <person name="Sireger I.Z."/>
            <person name="Indrioko S."/>
            <person name="Kosugi Y."/>
            <person name="Izuno A."/>
            <person name="Isagi Y."/>
            <person name="Lee S.L."/>
            <person name="Shimizu K.K."/>
        </authorList>
    </citation>
    <scope>NUCLEOTIDE SEQUENCE [LARGE SCALE GENOMIC DNA]</scope>
    <source>
        <strain evidence="10">214</strain>
    </source>
</reference>
<dbReference type="InterPro" id="IPR001471">
    <property type="entry name" value="AP2/ERF_dom"/>
</dbReference>
<evidence type="ECO:0000256" key="4">
    <source>
        <dbReference type="ARBA" id="ARBA00023159"/>
    </source>
</evidence>
<dbReference type="CDD" id="cd00018">
    <property type="entry name" value="AP2"/>
    <property type="match status" value="1"/>
</dbReference>
<evidence type="ECO:0000256" key="2">
    <source>
        <dbReference type="ARBA" id="ARBA00023015"/>
    </source>
</evidence>
<keyword evidence="5" id="KW-0804">Transcription</keyword>
<evidence type="ECO:0000256" key="5">
    <source>
        <dbReference type="ARBA" id="ARBA00023163"/>
    </source>
</evidence>
<evidence type="ECO:0000313" key="10">
    <source>
        <dbReference type="EMBL" id="GKV33846.1"/>
    </source>
</evidence>
<dbReference type="Proteomes" id="UP001054252">
    <property type="component" value="Unassembled WGS sequence"/>
</dbReference>
<dbReference type="InterPro" id="IPR036955">
    <property type="entry name" value="AP2/ERF_dom_sf"/>
</dbReference>
<evidence type="ECO:0000256" key="3">
    <source>
        <dbReference type="ARBA" id="ARBA00023125"/>
    </source>
</evidence>
<dbReference type="PANTHER" id="PTHR31985">
    <property type="entry name" value="ETHYLENE-RESPONSIVE TRANSCRIPTION FACTOR ERF042-RELATED"/>
    <property type="match status" value="1"/>
</dbReference>
<feature type="domain" description="AP2/ERF" evidence="9">
    <location>
        <begin position="19"/>
        <end position="76"/>
    </location>
</feature>
<dbReference type="Pfam" id="PF00847">
    <property type="entry name" value="AP2"/>
    <property type="match status" value="1"/>
</dbReference>
<dbReference type="SUPFAM" id="SSF54171">
    <property type="entry name" value="DNA-binding domain"/>
    <property type="match status" value="1"/>
</dbReference>
<dbReference type="InterPro" id="IPR051032">
    <property type="entry name" value="AP2/ERF_TF_ERF_subfamily"/>
</dbReference>
<dbReference type="EMBL" id="BPVZ01000102">
    <property type="protein sequence ID" value="GKV33846.1"/>
    <property type="molecule type" value="Genomic_DNA"/>
</dbReference>